<dbReference type="OrthoDB" id="72084at2759"/>
<protein>
    <submittedName>
        <fullName evidence="1">Uncharacterized protein</fullName>
    </submittedName>
</protein>
<sequence>MGLTDWIHSARRGTGLGRPFQLYGLSPKETHNVLTQLAPALQRDRLLHGHLFADADKTRSPR</sequence>
<evidence type="ECO:0000313" key="2">
    <source>
        <dbReference type="Proteomes" id="UP000243579"/>
    </source>
</evidence>
<organism evidence="1 2">
    <name type="scientific">Achlya hypogyna</name>
    <name type="common">Oomycete</name>
    <name type="synonym">Protoachlya hypogyna</name>
    <dbReference type="NCBI Taxonomy" id="1202772"/>
    <lineage>
        <taxon>Eukaryota</taxon>
        <taxon>Sar</taxon>
        <taxon>Stramenopiles</taxon>
        <taxon>Oomycota</taxon>
        <taxon>Saprolegniomycetes</taxon>
        <taxon>Saprolegniales</taxon>
        <taxon>Achlyaceae</taxon>
        <taxon>Achlya</taxon>
    </lineage>
</organism>
<keyword evidence="2" id="KW-1185">Reference proteome</keyword>
<evidence type="ECO:0000313" key="1">
    <source>
        <dbReference type="EMBL" id="OQR95779.1"/>
    </source>
</evidence>
<dbReference type="AlphaFoldDB" id="A0A1V9ZCQ1"/>
<comment type="caution">
    <text evidence="1">The sequence shown here is derived from an EMBL/GenBank/DDBJ whole genome shotgun (WGS) entry which is preliminary data.</text>
</comment>
<proteinExistence type="predicted"/>
<gene>
    <name evidence="1" type="ORF">ACHHYP_20001</name>
</gene>
<dbReference type="Proteomes" id="UP000243579">
    <property type="component" value="Unassembled WGS sequence"/>
</dbReference>
<name>A0A1V9ZCQ1_ACHHY</name>
<reference evidence="1 2" key="1">
    <citation type="journal article" date="2014" name="Genome Biol. Evol.">
        <title>The secreted proteins of Achlya hypogyna and Thraustotheca clavata identify the ancestral oomycete secretome and reveal gene acquisitions by horizontal gene transfer.</title>
        <authorList>
            <person name="Misner I."/>
            <person name="Blouin N."/>
            <person name="Leonard G."/>
            <person name="Richards T.A."/>
            <person name="Lane C.E."/>
        </authorList>
    </citation>
    <scope>NUCLEOTIDE SEQUENCE [LARGE SCALE GENOMIC DNA]</scope>
    <source>
        <strain evidence="1 2">ATCC 48635</strain>
    </source>
</reference>
<dbReference type="EMBL" id="JNBR01000205">
    <property type="protein sequence ID" value="OQR95779.1"/>
    <property type="molecule type" value="Genomic_DNA"/>
</dbReference>
<accession>A0A1V9ZCQ1</accession>